<proteinExistence type="predicted"/>
<feature type="compositionally biased region" description="Acidic residues" evidence="6">
    <location>
        <begin position="233"/>
        <end position="244"/>
    </location>
</feature>
<organism evidence="8 9">
    <name type="scientific">Haloferax larsenii</name>
    <dbReference type="NCBI Taxonomy" id="302484"/>
    <lineage>
        <taxon>Archaea</taxon>
        <taxon>Methanobacteriati</taxon>
        <taxon>Methanobacteriota</taxon>
        <taxon>Stenosarchaea group</taxon>
        <taxon>Halobacteria</taxon>
        <taxon>Halobacteriales</taxon>
        <taxon>Haloferacaceae</taxon>
        <taxon>Haloferax</taxon>
    </lineage>
</organism>
<feature type="transmembrane region" description="Helical" evidence="7">
    <location>
        <begin position="298"/>
        <end position="320"/>
    </location>
</feature>
<feature type="region of interest" description="Disordered" evidence="6">
    <location>
        <begin position="201"/>
        <end position="244"/>
    </location>
</feature>
<evidence type="ECO:0000256" key="6">
    <source>
        <dbReference type="SAM" id="MobiDB-lite"/>
    </source>
</evidence>
<feature type="transmembrane region" description="Helical" evidence="7">
    <location>
        <begin position="264"/>
        <end position="286"/>
    </location>
</feature>
<dbReference type="Gene3D" id="1.20.1250.20">
    <property type="entry name" value="MFS general substrate transporter like domains"/>
    <property type="match status" value="1"/>
</dbReference>
<dbReference type="GeneID" id="74528295"/>
<feature type="transmembrane region" description="Helical" evidence="7">
    <location>
        <begin position="156"/>
        <end position="177"/>
    </location>
</feature>
<gene>
    <name evidence="8" type="ORF">KU306_05320</name>
</gene>
<feature type="transmembrane region" description="Helical" evidence="7">
    <location>
        <begin position="355"/>
        <end position="374"/>
    </location>
</feature>
<evidence type="ECO:0000256" key="7">
    <source>
        <dbReference type="SAM" id="Phobius"/>
    </source>
</evidence>
<keyword evidence="4 7" id="KW-1133">Transmembrane helix</keyword>
<dbReference type="RefSeq" id="WP_258303102.1">
    <property type="nucleotide sequence ID" value="NZ_CP078063.1"/>
</dbReference>
<keyword evidence="5 7" id="KW-0472">Membrane</keyword>
<keyword evidence="2" id="KW-1003">Cell membrane</keyword>
<feature type="transmembrane region" description="Helical" evidence="7">
    <location>
        <begin position="327"/>
        <end position="349"/>
    </location>
</feature>
<evidence type="ECO:0000256" key="3">
    <source>
        <dbReference type="ARBA" id="ARBA00022692"/>
    </source>
</evidence>
<feature type="transmembrane region" description="Helical" evidence="7">
    <location>
        <begin position="20"/>
        <end position="42"/>
    </location>
</feature>
<dbReference type="PANTHER" id="PTHR23513">
    <property type="entry name" value="INTEGRAL MEMBRANE EFFLUX PROTEIN-RELATED"/>
    <property type="match status" value="1"/>
</dbReference>
<dbReference type="InterPro" id="IPR011701">
    <property type="entry name" value="MFS"/>
</dbReference>
<reference evidence="8" key="1">
    <citation type="submission" date="2021-07" db="EMBL/GenBank/DDBJ databases">
        <title>Studies on halocins as antimicrobial molecules from haloarchaea.</title>
        <authorList>
            <person name="Kumar S."/>
            <person name="Khare S.K."/>
        </authorList>
    </citation>
    <scope>NUCLEOTIDE SEQUENCE</scope>
    <source>
        <strain evidence="8">NCIM 5678</strain>
    </source>
</reference>
<feature type="transmembrane region" description="Helical" evidence="7">
    <location>
        <begin position="48"/>
        <end position="68"/>
    </location>
</feature>
<keyword evidence="3 7" id="KW-0812">Transmembrane</keyword>
<protein>
    <submittedName>
        <fullName evidence="8">MFS transporter</fullName>
    </submittedName>
</protein>
<feature type="transmembrane region" description="Helical" evidence="7">
    <location>
        <begin position="89"/>
        <end position="110"/>
    </location>
</feature>
<evidence type="ECO:0000256" key="2">
    <source>
        <dbReference type="ARBA" id="ARBA00022475"/>
    </source>
</evidence>
<dbReference type="EMBL" id="CP078063">
    <property type="protein sequence ID" value="UVE51304.1"/>
    <property type="molecule type" value="Genomic_DNA"/>
</dbReference>
<keyword evidence="9" id="KW-1185">Reference proteome</keyword>
<evidence type="ECO:0000256" key="4">
    <source>
        <dbReference type="ARBA" id="ARBA00022989"/>
    </source>
</evidence>
<dbReference type="CDD" id="cd06173">
    <property type="entry name" value="MFS_MefA_like"/>
    <property type="match status" value="1"/>
</dbReference>
<evidence type="ECO:0000313" key="9">
    <source>
        <dbReference type="Proteomes" id="UP001058330"/>
    </source>
</evidence>
<dbReference type="PANTHER" id="PTHR23513:SF6">
    <property type="entry name" value="MAJOR FACILITATOR SUPERFAMILY ASSOCIATED DOMAIN-CONTAINING PROTEIN"/>
    <property type="match status" value="1"/>
</dbReference>
<dbReference type="Proteomes" id="UP001058330">
    <property type="component" value="Chromosome"/>
</dbReference>
<evidence type="ECO:0000256" key="1">
    <source>
        <dbReference type="ARBA" id="ARBA00004651"/>
    </source>
</evidence>
<accession>A0ABY5RGL1</accession>
<comment type="subcellular location">
    <subcellularLocation>
        <location evidence="1">Cell membrane</location>
        <topology evidence="1">Multi-pass membrane protein</topology>
    </subcellularLocation>
</comment>
<evidence type="ECO:0000256" key="5">
    <source>
        <dbReference type="ARBA" id="ARBA00023136"/>
    </source>
</evidence>
<feature type="transmembrane region" description="Helical" evidence="7">
    <location>
        <begin position="414"/>
        <end position="434"/>
    </location>
</feature>
<dbReference type="SUPFAM" id="SSF103473">
    <property type="entry name" value="MFS general substrate transporter"/>
    <property type="match status" value="1"/>
</dbReference>
<feature type="transmembrane region" description="Helical" evidence="7">
    <location>
        <begin position="386"/>
        <end position="408"/>
    </location>
</feature>
<dbReference type="Pfam" id="PF07690">
    <property type="entry name" value="MFS_1"/>
    <property type="match status" value="1"/>
</dbReference>
<sequence>MNVSIRDWLIVRNANLRRLVLGRLVTNAGDSVYAIAAMWLVYGLTGSSAYTGLAGFLTMAPQALQVFAGPLVDRWSLRRILVGTQLVQAVLVLTIPVAEFLSLLSVWVVLSVMPLVSLLNQLVYPAQSAAVPRIVDGDDLVAANSLLSLSYQGVDMAFNALAGVLVAATGAVTLYLVDSVSFAVAAALFVRLYIPAASEDDNAGADAGGNSEVTTETDTDTDSPDTPSAVADGGEDDSTADADADETGYLDDLRAGLGFIRGSILLPLLVTGLVANGVFGGAWATMPAFADARGGPETYGLLMAAIAGGMLVGAAVASVFDDLPYGALSIALFAVSGSLWLGAVTISWLPGTVALLALATVPFGISNVVTMAMIQTLVPEDLLGRVMAAVGSLSTLMMPVGSALGGVLGDAVGAGVVVGAGGVGLLFVAAYVLAIPSLRRLPAIDEIETLAA</sequence>
<name>A0ABY5RGL1_HALLR</name>
<dbReference type="InterPro" id="IPR036259">
    <property type="entry name" value="MFS_trans_sf"/>
</dbReference>
<evidence type="ECO:0000313" key="8">
    <source>
        <dbReference type="EMBL" id="UVE51304.1"/>
    </source>
</evidence>